<evidence type="ECO:0000313" key="4">
    <source>
        <dbReference type="Proteomes" id="UP000887540"/>
    </source>
</evidence>
<evidence type="ECO:0000313" key="5">
    <source>
        <dbReference type="WBParaSite" id="ACRNAN_scaffold9199.g23564.t1"/>
    </source>
</evidence>
<name>A0A914EKW2_9BILA</name>
<keyword evidence="4" id="KW-1185">Reference proteome</keyword>
<organism evidence="4 5">
    <name type="scientific">Acrobeloides nanus</name>
    <dbReference type="NCBI Taxonomy" id="290746"/>
    <lineage>
        <taxon>Eukaryota</taxon>
        <taxon>Metazoa</taxon>
        <taxon>Ecdysozoa</taxon>
        <taxon>Nematoda</taxon>
        <taxon>Chromadorea</taxon>
        <taxon>Rhabditida</taxon>
        <taxon>Tylenchina</taxon>
        <taxon>Cephalobomorpha</taxon>
        <taxon>Cephaloboidea</taxon>
        <taxon>Cephalobidae</taxon>
        <taxon>Acrobeloides</taxon>
    </lineage>
</organism>
<sequence>MNSLDSDDLEEIRRKRIADMRKAQQQKQELLSNGHGKYEELADEREFFEAAKKSAKFVCHFYDPAVFRCKVVDKCLEKLAAKHIPTRFVKINAEKVQFLIKRLNIRIIPTIGISLDSKMVDYIRVFEELGKSDDVKVDDLEKRLANCGALELPKIAKPKNALKTVPKQQKSIRSSAKDESDEDW</sequence>
<dbReference type="AlphaFoldDB" id="A0A914EKW2"/>
<proteinExistence type="inferred from homology"/>
<comment type="similarity">
    <text evidence="1">Belongs to the phosducin family.</text>
</comment>
<accession>A0A914EKW2</accession>
<protein>
    <submittedName>
        <fullName evidence="5">Phosducin thioredoxin-like domain-containing protein</fullName>
    </submittedName>
</protein>
<feature type="domain" description="Phosducin" evidence="3">
    <location>
        <begin position="5"/>
        <end position="150"/>
    </location>
</feature>
<dbReference type="PANTHER" id="PTHR21148">
    <property type="entry name" value="THIOREDOXIN DOMAIN-CONTAINING PROTEIN 9"/>
    <property type="match status" value="1"/>
</dbReference>
<dbReference type="InterPro" id="IPR036249">
    <property type="entry name" value="Thioredoxin-like_sf"/>
</dbReference>
<evidence type="ECO:0000256" key="1">
    <source>
        <dbReference type="ARBA" id="ARBA00009686"/>
    </source>
</evidence>
<dbReference type="CDD" id="cd02989">
    <property type="entry name" value="Phd_like_TxnDC9"/>
    <property type="match status" value="1"/>
</dbReference>
<reference evidence="5" key="1">
    <citation type="submission" date="2022-11" db="UniProtKB">
        <authorList>
            <consortium name="WormBaseParasite"/>
        </authorList>
    </citation>
    <scope>IDENTIFICATION</scope>
</reference>
<evidence type="ECO:0000259" key="3">
    <source>
        <dbReference type="Pfam" id="PF02114"/>
    </source>
</evidence>
<dbReference type="WBParaSite" id="ACRNAN_scaffold9199.g23564.t1">
    <property type="protein sequence ID" value="ACRNAN_scaffold9199.g23564.t1"/>
    <property type="gene ID" value="ACRNAN_scaffold9199.g23564"/>
</dbReference>
<dbReference type="InterPro" id="IPR024253">
    <property type="entry name" value="Phosducin_thioredoxin-like_dom"/>
</dbReference>
<dbReference type="Proteomes" id="UP000887540">
    <property type="component" value="Unplaced"/>
</dbReference>
<feature type="region of interest" description="Disordered" evidence="2">
    <location>
        <begin position="162"/>
        <end position="184"/>
    </location>
</feature>
<evidence type="ECO:0000256" key="2">
    <source>
        <dbReference type="SAM" id="MobiDB-lite"/>
    </source>
</evidence>
<dbReference type="SUPFAM" id="SSF52833">
    <property type="entry name" value="Thioredoxin-like"/>
    <property type="match status" value="1"/>
</dbReference>
<dbReference type="Gene3D" id="3.40.30.10">
    <property type="entry name" value="Glutaredoxin"/>
    <property type="match status" value="1"/>
</dbReference>
<dbReference type="Pfam" id="PF02114">
    <property type="entry name" value="Phosducin"/>
    <property type="match status" value="1"/>
</dbReference>